<geneLocation type="plasmid" evidence="1 2">
    <name>unnamed1</name>
</geneLocation>
<keyword evidence="2" id="KW-1185">Reference proteome</keyword>
<dbReference type="Proteomes" id="UP000244755">
    <property type="component" value="Plasmid unnamed1"/>
</dbReference>
<protein>
    <submittedName>
        <fullName evidence="1">Uncharacterized protein</fullName>
    </submittedName>
</protein>
<keyword evidence="1" id="KW-0614">Plasmid</keyword>
<proteinExistence type="predicted"/>
<reference evidence="1 2" key="1">
    <citation type="submission" date="2018-04" db="EMBL/GenBank/DDBJ databases">
        <title>Methylobacterium sp. PR1016A genome.</title>
        <authorList>
            <person name="Park W."/>
        </authorList>
    </citation>
    <scope>NUCLEOTIDE SEQUENCE [LARGE SCALE GENOMIC DNA]</scope>
    <source>
        <strain evidence="1 2">PR1016A</strain>
        <plasmid evidence="1 2">unnamed1</plasmid>
    </source>
</reference>
<accession>A0A2R4WX66</accession>
<dbReference type="KEGG" id="mee:DA075_35270"/>
<gene>
    <name evidence="1" type="ORF">DA075_35270</name>
</gene>
<name>A0A2R4WX66_9HYPH</name>
<sequence length="79" mass="8408">MTSRLLRRYFFVTDGRMNCSGTFHPSGAETQASATLHCSNGQRGVGPAAGTSSFAGAGTFRMDDGSDAIFQYGDAIRHE</sequence>
<evidence type="ECO:0000313" key="1">
    <source>
        <dbReference type="EMBL" id="AWB26126.1"/>
    </source>
</evidence>
<organism evidence="1 2">
    <name type="scientific">Methylobacterium currus</name>
    <dbReference type="NCBI Taxonomy" id="2051553"/>
    <lineage>
        <taxon>Bacteria</taxon>
        <taxon>Pseudomonadati</taxon>
        <taxon>Pseudomonadota</taxon>
        <taxon>Alphaproteobacteria</taxon>
        <taxon>Hyphomicrobiales</taxon>
        <taxon>Methylobacteriaceae</taxon>
        <taxon>Methylobacterium</taxon>
    </lineage>
</organism>
<dbReference type="AlphaFoldDB" id="A0A2R4WX66"/>
<dbReference type="EMBL" id="CP028845">
    <property type="protein sequence ID" value="AWB26126.1"/>
    <property type="molecule type" value="Genomic_DNA"/>
</dbReference>
<evidence type="ECO:0000313" key="2">
    <source>
        <dbReference type="Proteomes" id="UP000244755"/>
    </source>
</evidence>